<dbReference type="SUPFAM" id="SSF51735">
    <property type="entry name" value="NAD(P)-binding Rossmann-fold domains"/>
    <property type="match status" value="1"/>
</dbReference>
<reference evidence="3" key="1">
    <citation type="journal article" date="2019" name="Int. J. Syst. Evol. Microbiol.">
        <title>The Global Catalogue of Microorganisms (GCM) 10K type strain sequencing project: providing services to taxonomists for standard genome sequencing and annotation.</title>
        <authorList>
            <consortium name="The Broad Institute Genomics Platform"/>
            <consortium name="The Broad Institute Genome Sequencing Center for Infectious Disease"/>
            <person name="Wu L."/>
            <person name="Ma J."/>
        </authorList>
    </citation>
    <scope>NUCLEOTIDE SEQUENCE [LARGE SCALE GENOMIC DNA]</scope>
    <source>
        <strain evidence="3">JCM 10673</strain>
    </source>
</reference>
<dbReference type="RefSeq" id="WP_344050783.1">
    <property type="nucleotide sequence ID" value="NZ_BAAAHG010000029.1"/>
</dbReference>
<dbReference type="Pfam" id="PF13460">
    <property type="entry name" value="NAD_binding_10"/>
    <property type="match status" value="1"/>
</dbReference>
<protein>
    <submittedName>
        <fullName evidence="2">Butenolide phosphate reductase ScbC</fullName>
    </submittedName>
</protein>
<sequence length="290" mass="31436">MILVTGATGTVGREVVRCLPPDVPVRLLTRDPARLTASTPSAEVVTGDYADPGTLRRALRGVRRAFLVTNWVTRDSDAAFLRAARAEGVEQVVKLSAAAVADEGADDLITRWQRTNEALLRDSGMAWTLLRPRAFMSNCMSWAPSIRSRGVVSALYGTSVNACIDPRDIAAVAVRALTEDGHEGRVYTLTGPRAISAVEQTEQLGRVLGRPLRFEELTEEQARAHLSRRHPEELVEALLSSARRQMAGAKARVENTVAEVTGRPARTFAEWAHDHAHAFASLAGAPGERG</sequence>
<evidence type="ECO:0000313" key="2">
    <source>
        <dbReference type="EMBL" id="GAA0918102.1"/>
    </source>
</evidence>
<organism evidence="2 3">
    <name type="scientific">Streptomyces thermoalcalitolerans</name>
    <dbReference type="NCBI Taxonomy" id="65605"/>
    <lineage>
        <taxon>Bacteria</taxon>
        <taxon>Bacillati</taxon>
        <taxon>Actinomycetota</taxon>
        <taxon>Actinomycetes</taxon>
        <taxon>Kitasatosporales</taxon>
        <taxon>Streptomycetaceae</taxon>
        <taxon>Streptomyces</taxon>
    </lineage>
</organism>
<dbReference type="Gene3D" id="3.90.25.10">
    <property type="entry name" value="UDP-galactose 4-epimerase, domain 1"/>
    <property type="match status" value="1"/>
</dbReference>
<keyword evidence="3" id="KW-1185">Reference proteome</keyword>
<dbReference type="Proteomes" id="UP001501005">
    <property type="component" value="Unassembled WGS sequence"/>
</dbReference>
<dbReference type="PANTHER" id="PTHR43162:SF1">
    <property type="entry name" value="PRESTALK A DIFFERENTIATION PROTEIN A"/>
    <property type="match status" value="1"/>
</dbReference>
<gene>
    <name evidence="2" type="primary">scbC</name>
    <name evidence="2" type="ORF">GCM10009549_35440</name>
</gene>
<dbReference type="InterPro" id="IPR036291">
    <property type="entry name" value="NAD(P)-bd_dom_sf"/>
</dbReference>
<feature type="domain" description="NAD(P)-binding" evidence="1">
    <location>
        <begin position="6"/>
        <end position="179"/>
    </location>
</feature>
<dbReference type="PANTHER" id="PTHR43162">
    <property type="match status" value="1"/>
</dbReference>
<proteinExistence type="predicted"/>
<name>A0ABP3Z9X5_9ACTN</name>
<comment type="caution">
    <text evidence="2">The sequence shown here is derived from an EMBL/GenBank/DDBJ whole genome shotgun (WGS) entry which is preliminary data.</text>
</comment>
<dbReference type="InterPro" id="IPR016040">
    <property type="entry name" value="NAD(P)-bd_dom"/>
</dbReference>
<accession>A0ABP3Z9X5</accession>
<dbReference type="CDD" id="cd05269">
    <property type="entry name" value="TMR_SDR_a"/>
    <property type="match status" value="1"/>
</dbReference>
<dbReference type="EMBL" id="BAAAHG010000029">
    <property type="protein sequence ID" value="GAA0918102.1"/>
    <property type="molecule type" value="Genomic_DNA"/>
</dbReference>
<dbReference type="Gene3D" id="3.40.50.720">
    <property type="entry name" value="NAD(P)-binding Rossmann-like Domain"/>
    <property type="match status" value="1"/>
</dbReference>
<dbReference type="InterPro" id="IPR051604">
    <property type="entry name" value="Ergot_Alk_Oxidoreductase"/>
</dbReference>
<evidence type="ECO:0000259" key="1">
    <source>
        <dbReference type="Pfam" id="PF13460"/>
    </source>
</evidence>
<evidence type="ECO:0000313" key="3">
    <source>
        <dbReference type="Proteomes" id="UP001501005"/>
    </source>
</evidence>